<comment type="caution">
    <text evidence="2">The sequence shown here is derived from an EMBL/GenBank/DDBJ whole genome shotgun (WGS) entry which is preliminary data.</text>
</comment>
<feature type="region of interest" description="Disordered" evidence="1">
    <location>
        <begin position="1"/>
        <end position="39"/>
    </location>
</feature>
<sequence>MSSKLARQALDQLLKSNDSNKKIAKKPQADKVKRLPDTKSGIKKAKYEIRYGQQKRWKLEREEQKKKENPIDDLVLKEEEDRKKLERTISLLSSRWGATSTERSIHQKTLARQQKKR</sequence>
<keyword evidence="3" id="KW-1185">Reference proteome</keyword>
<dbReference type="EMBL" id="MCGE01000024">
    <property type="protein sequence ID" value="ORZ10400.1"/>
    <property type="molecule type" value="Genomic_DNA"/>
</dbReference>
<evidence type="ECO:0000313" key="3">
    <source>
        <dbReference type="Proteomes" id="UP000193560"/>
    </source>
</evidence>
<evidence type="ECO:0000313" key="2">
    <source>
        <dbReference type="EMBL" id="ORZ10400.1"/>
    </source>
</evidence>
<feature type="compositionally biased region" description="Basic and acidic residues" evidence="1">
    <location>
        <begin position="27"/>
        <end position="37"/>
    </location>
</feature>
<dbReference type="Proteomes" id="UP000193560">
    <property type="component" value="Unassembled WGS sequence"/>
</dbReference>
<protein>
    <submittedName>
        <fullName evidence="2">Uncharacterized protein</fullName>
    </submittedName>
</protein>
<organism evidence="2 3">
    <name type="scientific">Absidia repens</name>
    <dbReference type="NCBI Taxonomy" id="90262"/>
    <lineage>
        <taxon>Eukaryota</taxon>
        <taxon>Fungi</taxon>
        <taxon>Fungi incertae sedis</taxon>
        <taxon>Mucoromycota</taxon>
        <taxon>Mucoromycotina</taxon>
        <taxon>Mucoromycetes</taxon>
        <taxon>Mucorales</taxon>
        <taxon>Cunninghamellaceae</taxon>
        <taxon>Absidia</taxon>
    </lineage>
</organism>
<gene>
    <name evidence="2" type="ORF">BCR42DRAFT_422305</name>
</gene>
<dbReference type="OrthoDB" id="2284644at2759"/>
<feature type="region of interest" description="Disordered" evidence="1">
    <location>
        <begin position="96"/>
        <end position="117"/>
    </location>
</feature>
<name>A0A1X2I6C5_9FUNG</name>
<dbReference type="AlphaFoldDB" id="A0A1X2I6C5"/>
<reference evidence="2 3" key="1">
    <citation type="submission" date="2016-07" db="EMBL/GenBank/DDBJ databases">
        <title>Pervasive Adenine N6-methylation of Active Genes in Fungi.</title>
        <authorList>
            <consortium name="DOE Joint Genome Institute"/>
            <person name="Mondo S.J."/>
            <person name="Dannebaum R.O."/>
            <person name="Kuo R.C."/>
            <person name="Labutti K."/>
            <person name="Haridas S."/>
            <person name="Kuo A."/>
            <person name="Salamov A."/>
            <person name="Ahrendt S.R."/>
            <person name="Lipzen A."/>
            <person name="Sullivan W."/>
            <person name="Andreopoulos W.B."/>
            <person name="Clum A."/>
            <person name="Lindquist E."/>
            <person name="Daum C."/>
            <person name="Ramamoorthy G.K."/>
            <person name="Gryganskyi A."/>
            <person name="Culley D."/>
            <person name="Magnuson J.K."/>
            <person name="James T.Y."/>
            <person name="O'Malley M.A."/>
            <person name="Stajich J.E."/>
            <person name="Spatafora J.W."/>
            <person name="Visel A."/>
            <person name="Grigoriev I.V."/>
        </authorList>
    </citation>
    <scope>NUCLEOTIDE SEQUENCE [LARGE SCALE GENOMIC DNA]</scope>
    <source>
        <strain evidence="2 3">NRRL 1336</strain>
    </source>
</reference>
<accession>A0A1X2I6C5</accession>
<proteinExistence type="predicted"/>
<evidence type="ECO:0000256" key="1">
    <source>
        <dbReference type="SAM" id="MobiDB-lite"/>
    </source>
</evidence>